<dbReference type="SMART" id="SM01321">
    <property type="entry name" value="Y1_Tnp"/>
    <property type="match status" value="1"/>
</dbReference>
<dbReference type="Gene3D" id="3.30.70.1290">
    <property type="entry name" value="Transposase IS200-like"/>
    <property type="match status" value="1"/>
</dbReference>
<dbReference type="InterPro" id="IPR036515">
    <property type="entry name" value="Transposase_17_sf"/>
</dbReference>
<evidence type="ECO:0000313" key="2">
    <source>
        <dbReference type="EMBL" id="GAG94187.1"/>
    </source>
</evidence>
<dbReference type="PANTHER" id="PTHR33360">
    <property type="entry name" value="TRANSPOSASE FOR INSERTION SEQUENCE ELEMENT IS200"/>
    <property type="match status" value="1"/>
</dbReference>
<protein>
    <recommendedName>
        <fullName evidence="1">Transposase IS200-like domain-containing protein</fullName>
    </recommendedName>
</protein>
<reference evidence="2" key="1">
    <citation type="journal article" date="2014" name="Front. Microbiol.">
        <title>High frequency of phylogenetically diverse reductive dehalogenase-homologous genes in deep subseafloor sedimentary metagenomes.</title>
        <authorList>
            <person name="Kawai M."/>
            <person name="Futagami T."/>
            <person name="Toyoda A."/>
            <person name="Takaki Y."/>
            <person name="Nishi S."/>
            <person name="Hori S."/>
            <person name="Arai W."/>
            <person name="Tsubouchi T."/>
            <person name="Morono Y."/>
            <person name="Uchiyama I."/>
            <person name="Ito T."/>
            <person name="Fujiyama A."/>
            <person name="Inagaki F."/>
            <person name="Takami H."/>
        </authorList>
    </citation>
    <scope>NUCLEOTIDE SEQUENCE</scope>
    <source>
        <strain evidence="2">Expedition CK06-06</strain>
    </source>
</reference>
<dbReference type="PANTHER" id="PTHR33360:SF2">
    <property type="entry name" value="TRANSPOSASE FOR INSERTION SEQUENCE ELEMENT IS200"/>
    <property type="match status" value="1"/>
</dbReference>
<dbReference type="InterPro" id="IPR002686">
    <property type="entry name" value="Transposase_17"/>
</dbReference>
<dbReference type="EMBL" id="BART01019625">
    <property type="protein sequence ID" value="GAG94187.1"/>
    <property type="molecule type" value="Genomic_DNA"/>
</dbReference>
<dbReference type="GO" id="GO:0006313">
    <property type="term" value="P:DNA transposition"/>
    <property type="evidence" value="ECO:0007669"/>
    <property type="project" value="InterPro"/>
</dbReference>
<comment type="caution">
    <text evidence="2">The sequence shown here is derived from an EMBL/GenBank/DDBJ whole genome shotgun (WGS) entry which is preliminary data.</text>
</comment>
<sequence length="155" mass="18233">MQYNKYPTPDGVEVYLYQIIFGSKDYTNFLTKVNQDKLYNYIAGILWNKKCKPHIVGGYSNHIHIVCDLHPTIALSYLVKDIKKASHEMMARERSAFQRFPGWQVGFGAFTYSQSSKDQLIQYVKNQENHHKKLSFKEELIALFKEHGIEFDEKY</sequence>
<gene>
    <name evidence="2" type="ORF">S01H4_36669</name>
</gene>
<dbReference type="GO" id="GO:0003677">
    <property type="term" value="F:DNA binding"/>
    <property type="evidence" value="ECO:0007669"/>
    <property type="project" value="InterPro"/>
</dbReference>
<accession>X1CMH5</accession>
<organism evidence="2">
    <name type="scientific">marine sediment metagenome</name>
    <dbReference type="NCBI Taxonomy" id="412755"/>
    <lineage>
        <taxon>unclassified sequences</taxon>
        <taxon>metagenomes</taxon>
        <taxon>ecological metagenomes</taxon>
    </lineage>
</organism>
<dbReference type="AlphaFoldDB" id="X1CMH5"/>
<dbReference type="GO" id="GO:0004803">
    <property type="term" value="F:transposase activity"/>
    <property type="evidence" value="ECO:0007669"/>
    <property type="project" value="InterPro"/>
</dbReference>
<feature type="non-terminal residue" evidence="2">
    <location>
        <position position="155"/>
    </location>
</feature>
<dbReference type="Pfam" id="PF01797">
    <property type="entry name" value="Y1_Tnp"/>
    <property type="match status" value="1"/>
</dbReference>
<evidence type="ECO:0000259" key="1">
    <source>
        <dbReference type="SMART" id="SM01321"/>
    </source>
</evidence>
<feature type="domain" description="Transposase IS200-like" evidence="1">
    <location>
        <begin position="12"/>
        <end position="127"/>
    </location>
</feature>
<name>X1CMH5_9ZZZZ</name>
<proteinExistence type="predicted"/>
<dbReference type="SUPFAM" id="SSF143422">
    <property type="entry name" value="Transposase IS200-like"/>
    <property type="match status" value="1"/>
</dbReference>